<dbReference type="GO" id="GO:0004040">
    <property type="term" value="F:amidase activity"/>
    <property type="evidence" value="ECO:0007669"/>
    <property type="project" value="UniProtKB-EC"/>
</dbReference>
<dbReference type="PROSITE" id="PS00571">
    <property type="entry name" value="AMIDASES"/>
    <property type="match status" value="1"/>
</dbReference>
<dbReference type="HOGENOM" id="CLU_009600_9_1_1"/>
<name>W9Y312_9EURO</name>
<dbReference type="eggNOG" id="KOG1212">
    <property type="taxonomic scope" value="Eukaryota"/>
</dbReference>
<dbReference type="PANTHER" id="PTHR46072">
    <property type="entry name" value="AMIDASE-RELATED-RELATED"/>
    <property type="match status" value="1"/>
</dbReference>
<evidence type="ECO:0000256" key="4">
    <source>
        <dbReference type="ARBA" id="ARBA00022801"/>
    </source>
</evidence>
<dbReference type="SUPFAM" id="SSF75304">
    <property type="entry name" value="Amidase signature (AS) enzymes"/>
    <property type="match status" value="1"/>
</dbReference>
<dbReference type="EMBL" id="AMWN01000006">
    <property type="protein sequence ID" value="EXJ83636.1"/>
    <property type="molecule type" value="Genomic_DNA"/>
</dbReference>
<dbReference type="InterPro" id="IPR036928">
    <property type="entry name" value="AS_sf"/>
</dbReference>
<dbReference type="OrthoDB" id="6428749at2759"/>
<evidence type="ECO:0000313" key="9">
    <source>
        <dbReference type="Proteomes" id="UP000019484"/>
    </source>
</evidence>
<accession>W9Y312</accession>
<dbReference type="PIRSF" id="PIRSF001221">
    <property type="entry name" value="Amidase_fungi"/>
    <property type="match status" value="1"/>
</dbReference>
<sequence length="527" mass="58187">MRRPWTEVAAAKRAEREAHLKNHSRCRIDPSAHAQITQIDNVAALTDLLEKGSISAEDVVVAYIDKACQAQEETNCLTEICFDDAIAQARALDAFRKKEGRLKGPLHGVPMSLKDQFNIKGFDSTLGYIGRAFKPADSDALLVHVLKELGAVIIAKTNLPQSIMWCETENPIWGLTTHPKNSKLTPGGSSGGEAALLALQGSMVGWGTDIGGSIRIPSHMNGLWGFKPSSGRLSYQGVEVSTDGQQHVPSAVGPMARSLDSLIITTKAVINMGLWNLDALLPPVPWAQDVLDDFSQKRLVIGAMLDDGVVKVHPPIARVFEETVSRLRKAGHEIVEWDTSLNTECISIMDQYYTADGGEDIRREVTEGGEPFLPHVEALVNRAPAISVYEYWQLNKKKIAAQQAYLQMWNNARAPSERPVDILLVPTMPHTAVPHRSCRWVGYTKLFNFLDYPALSFPAGKVTKGLDPDVLPEVEPRNPLDAWNWQTYDLDLMDGLDIGLQIVGRRLEEEKVLGAALQVRRLMESLP</sequence>
<feature type="binding site" evidence="6">
    <location>
        <begin position="210"/>
        <end position="213"/>
    </location>
    <ligand>
        <name>substrate</name>
    </ligand>
</feature>
<feature type="active site" description="Charge relay system" evidence="5">
    <location>
        <position position="114"/>
    </location>
</feature>
<dbReference type="PANTHER" id="PTHR46072:SF2">
    <property type="entry name" value="AMIDASE (EUROFUNG)"/>
    <property type="match status" value="1"/>
</dbReference>
<gene>
    <name evidence="8" type="ORF">A1O1_07260</name>
</gene>
<dbReference type="InterPro" id="IPR020556">
    <property type="entry name" value="Amidase_CS"/>
</dbReference>
<evidence type="ECO:0000256" key="6">
    <source>
        <dbReference type="PIRSR" id="PIRSR001221-2"/>
    </source>
</evidence>
<feature type="active site" description="Charge relay system" evidence="5">
    <location>
        <position position="189"/>
    </location>
</feature>
<dbReference type="RefSeq" id="XP_007726322.1">
    <property type="nucleotide sequence ID" value="XM_007728132.1"/>
</dbReference>
<evidence type="ECO:0000256" key="2">
    <source>
        <dbReference type="ARBA" id="ARBA00009199"/>
    </source>
</evidence>
<keyword evidence="9" id="KW-1185">Reference proteome</keyword>
<comment type="catalytic activity">
    <reaction evidence="1">
        <text>a monocarboxylic acid amide + H2O = a monocarboxylate + NH4(+)</text>
        <dbReference type="Rhea" id="RHEA:12020"/>
        <dbReference type="ChEBI" id="CHEBI:15377"/>
        <dbReference type="ChEBI" id="CHEBI:28938"/>
        <dbReference type="ChEBI" id="CHEBI:35757"/>
        <dbReference type="ChEBI" id="CHEBI:83628"/>
        <dbReference type="EC" id="3.5.1.4"/>
    </reaction>
</comment>
<dbReference type="GeneID" id="19162121"/>
<evidence type="ECO:0000256" key="1">
    <source>
        <dbReference type="ARBA" id="ARBA00001311"/>
    </source>
</evidence>
<comment type="caution">
    <text evidence="8">The sequence shown here is derived from an EMBL/GenBank/DDBJ whole genome shotgun (WGS) entry which is preliminary data.</text>
</comment>
<dbReference type="AlphaFoldDB" id="W9Y312"/>
<feature type="binding site" evidence="6">
    <location>
        <position position="163"/>
    </location>
    <ligand>
        <name>substrate</name>
    </ligand>
</feature>
<proteinExistence type="inferred from homology"/>
<dbReference type="EC" id="3.5.1.4" evidence="3"/>
<dbReference type="InterPro" id="IPR023631">
    <property type="entry name" value="Amidase_dom"/>
</dbReference>
<feature type="binding site" evidence="6">
    <location>
        <position position="189"/>
    </location>
    <ligand>
        <name>substrate</name>
    </ligand>
</feature>
<reference evidence="8 9" key="1">
    <citation type="submission" date="2013-03" db="EMBL/GenBank/DDBJ databases">
        <title>The Genome Sequence of Capronia coronata CBS 617.96.</title>
        <authorList>
            <consortium name="The Broad Institute Genomics Platform"/>
            <person name="Cuomo C."/>
            <person name="de Hoog S."/>
            <person name="Gorbushina A."/>
            <person name="Walker B."/>
            <person name="Young S.K."/>
            <person name="Zeng Q."/>
            <person name="Gargeya S."/>
            <person name="Fitzgerald M."/>
            <person name="Haas B."/>
            <person name="Abouelleil A."/>
            <person name="Allen A.W."/>
            <person name="Alvarado L."/>
            <person name="Arachchi H.M."/>
            <person name="Berlin A.M."/>
            <person name="Chapman S.B."/>
            <person name="Gainer-Dewar J."/>
            <person name="Goldberg J."/>
            <person name="Griggs A."/>
            <person name="Gujja S."/>
            <person name="Hansen M."/>
            <person name="Howarth C."/>
            <person name="Imamovic A."/>
            <person name="Ireland A."/>
            <person name="Larimer J."/>
            <person name="McCowan C."/>
            <person name="Murphy C."/>
            <person name="Pearson M."/>
            <person name="Poon T.W."/>
            <person name="Priest M."/>
            <person name="Roberts A."/>
            <person name="Saif S."/>
            <person name="Shea T."/>
            <person name="Sisk P."/>
            <person name="Sykes S."/>
            <person name="Wortman J."/>
            <person name="Nusbaum C."/>
            <person name="Birren B."/>
        </authorList>
    </citation>
    <scope>NUCLEOTIDE SEQUENCE [LARGE SCALE GENOMIC DNA]</scope>
    <source>
        <strain evidence="8 9">CBS 617.96</strain>
    </source>
</reference>
<keyword evidence="4" id="KW-0378">Hydrolase</keyword>
<evidence type="ECO:0000259" key="7">
    <source>
        <dbReference type="Pfam" id="PF01425"/>
    </source>
</evidence>
<feature type="domain" description="Amidase" evidence="7">
    <location>
        <begin position="58"/>
        <end position="513"/>
    </location>
</feature>
<dbReference type="Pfam" id="PF01425">
    <property type="entry name" value="Amidase"/>
    <property type="match status" value="1"/>
</dbReference>
<dbReference type="STRING" id="1182541.W9Y312"/>
<protein>
    <recommendedName>
        <fullName evidence="3">amidase</fullName>
        <ecNumber evidence="3">3.5.1.4</ecNumber>
    </recommendedName>
</protein>
<evidence type="ECO:0000256" key="5">
    <source>
        <dbReference type="PIRSR" id="PIRSR001221-1"/>
    </source>
</evidence>
<organism evidence="8 9">
    <name type="scientific">Capronia coronata CBS 617.96</name>
    <dbReference type="NCBI Taxonomy" id="1182541"/>
    <lineage>
        <taxon>Eukaryota</taxon>
        <taxon>Fungi</taxon>
        <taxon>Dikarya</taxon>
        <taxon>Ascomycota</taxon>
        <taxon>Pezizomycotina</taxon>
        <taxon>Eurotiomycetes</taxon>
        <taxon>Chaetothyriomycetidae</taxon>
        <taxon>Chaetothyriales</taxon>
        <taxon>Herpotrichiellaceae</taxon>
        <taxon>Capronia</taxon>
    </lineage>
</organism>
<dbReference type="Gene3D" id="3.90.1300.10">
    <property type="entry name" value="Amidase signature (AS) domain"/>
    <property type="match status" value="1"/>
</dbReference>
<evidence type="ECO:0000313" key="8">
    <source>
        <dbReference type="EMBL" id="EXJ83636.1"/>
    </source>
</evidence>
<dbReference type="Proteomes" id="UP000019484">
    <property type="component" value="Unassembled WGS sequence"/>
</dbReference>
<comment type="similarity">
    <text evidence="2">Belongs to the amidase family.</text>
</comment>
<evidence type="ECO:0000256" key="3">
    <source>
        <dbReference type="ARBA" id="ARBA00012922"/>
    </source>
</evidence>
<feature type="active site" description="Acyl-ester intermediate" evidence="5">
    <location>
        <position position="213"/>
    </location>
</feature>